<keyword evidence="1" id="KW-1133">Transmembrane helix</keyword>
<dbReference type="Proteomes" id="UP000596095">
    <property type="component" value="Chromosome"/>
</dbReference>
<name>A0ABD7CAB8_STEMA</name>
<dbReference type="EMBL" id="CP067993">
    <property type="protein sequence ID" value="QQQ44578.1"/>
    <property type="molecule type" value="Genomic_DNA"/>
</dbReference>
<sequence>MSGLFAWFGPGGIDGGGGKAQFNMWLVALLWAPLLSFVFLFRSSASAWLWLGAANLVAFGALWLARSQLG</sequence>
<evidence type="ECO:0000256" key="1">
    <source>
        <dbReference type="SAM" id="Phobius"/>
    </source>
</evidence>
<accession>A0ABD7CAB8</accession>
<feature type="transmembrane region" description="Helical" evidence="1">
    <location>
        <begin position="22"/>
        <end position="41"/>
    </location>
</feature>
<feature type="transmembrane region" description="Helical" evidence="1">
    <location>
        <begin position="47"/>
        <end position="65"/>
    </location>
</feature>
<gene>
    <name evidence="2" type="ORF">JJL50_10685</name>
</gene>
<reference evidence="2 3" key="1">
    <citation type="submission" date="2021-01" db="EMBL/GenBank/DDBJ databases">
        <title>Genome Characterization of a novel Stenotrophomonas isolate with high keratinase activity.</title>
        <authorList>
            <person name="Cao Z.-J."/>
        </authorList>
    </citation>
    <scope>NUCLEOTIDE SEQUENCE [LARGE SCALE GENOMIC DNA]</scope>
    <source>
        <strain evidence="2 3">DHHJ</strain>
    </source>
</reference>
<evidence type="ECO:0000313" key="3">
    <source>
        <dbReference type="Proteomes" id="UP000596095"/>
    </source>
</evidence>
<organism evidence="2 3">
    <name type="scientific">Stenotrophomonas maltophilia</name>
    <name type="common">Pseudomonas maltophilia</name>
    <name type="synonym">Xanthomonas maltophilia</name>
    <dbReference type="NCBI Taxonomy" id="40324"/>
    <lineage>
        <taxon>Bacteria</taxon>
        <taxon>Pseudomonadati</taxon>
        <taxon>Pseudomonadota</taxon>
        <taxon>Gammaproteobacteria</taxon>
        <taxon>Lysobacterales</taxon>
        <taxon>Lysobacteraceae</taxon>
        <taxon>Stenotrophomonas</taxon>
        <taxon>Stenotrophomonas maltophilia group</taxon>
    </lineage>
</organism>
<proteinExistence type="predicted"/>
<protein>
    <recommendedName>
        <fullName evidence="4">Transmembrane protein</fullName>
    </recommendedName>
</protein>
<evidence type="ECO:0000313" key="2">
    <source>
        <dbReference type="EMBL" id="QQQ44578.1"/>
    </source>
</evidence>
<keyword evidence="1" id="KW-0812">Transmembrane</keyword>
<evidence type="ECO:0008006" key="4">
    <source>
        <dbReference type="Google" id="ProtNLM"/>
    </source>
</evidence>
<keyword evidence="1" id="KW-0472">Membrane</keyword>
<dbReference type="AlphaFoldDB" id="A0ABD7CAB8"/>